<evidence type="ECO:0000256" key="5">
    <source>
        <dbReference type="ARBA" id="ARBA00022519"/>
    </source>
</evidence>
<protein>
    <submittedName>
        <fullName evidence="15">Cytochrome bd quinol oxidase subunit 1 apoprotein</fullName>
        <ecNumber evidence="15">1.10.3.-</ecNumber>
    </submittedName>
</protein>
<keyword evidence="16" id="KW-1185">Reference proteome</keyword>
<feature type="transmembrane region" description="Helical" evidence="13">
    <location>
        <begin position="324"/>
        <end position="348"/>
    </location>
</feature>
<evidence type="ECO:0000256" key="8">
    <source>
        <dbReference type="ARBA" id="ARBA00022723"/>
    </source>
</evidence>
<feature type="transmembrane region" description="Helical" evidence="13">
    <location>
        <begin position="408"/>
        <end position="430"/>
    </location>
</feature>
<evidence type="ECO:0000256" key="3">
    <source>
        <dbReference type="ARBA" id="ARBA00022448"/>
    </source>
</evidence>
<feature type="region of interest" description="Disordered" evidence="14">
    <location>
        <begin position="438"/>
        <end position="459"/>
    </location>
</feature>
<dbReference type="InterPro" id="IPR002585">
    <property type="entry name" value="Cyt-d_ubiquinol_oxidase_su_1"/>
</dbReference>
<feature type="transmembrane region" description="Helical" evidence="13">
    <location>
        <begin position="360"/>
        <end position="380"/>
    </location>
</feature>
<evidence type="ECO:0000256" key="1">
    <source>
        <dbReference type="ARBA" id="ARBA00004429"/>
    </source>
</evidence>
<feature type="transmembrane region" description="Helical" evidence="13">
    <location>
        <begin position="184"/>
        <end position="206"/>
    </location>
</feature>
<dbReference type="GO" id="GO:0016682">
    <property type="term" value="F:oxidoreductase activity, acting on diphenols and related substances as donors, oxygen as acceptor"/>
    <property type="evidence" value="ECO:0007669"/>
    <property type="project" value="TreeGrafter"/>
</dbReference>
<comment type="similarity">
    <text evidence="2 13">Belongs to the cytochrome ubiquinol oxidase subunit 1 family.</text>
</comment>
<dbReference type="AlphaFoldDB" id="Q1ILJ7"/>
<evidence type="ECO:0000256" key="4">
    <source>
        <dbReference type="ARBA" id="ARBA00022475"/>
    </source>
</evidence>
<evidence type="ECO:0000256" key="7">
    <source>
        <dbReference type="ARBA" id="ARBA00022692"/>
    </source>
</evidence>
<keyword evidence="5" id="KW-0997">Cell inner membrane</keyword>
<dbReference type="Proteomes" id="UP000002432">
    <property type="component" value="Chromosome"/>
</dbReference>
<keyword evidence="15" id="KW-0560">Oxidoreductase</keyword>
<reference evidence="15 16" key="1">
    <citation type="journal article" date="2009" name="Appl. Environ. Microbiol.">
        <title>Three genomes from the phylum Acidobacteria provide insight into the lifestyles of these microorganisms in soils.</title>
        <authorList>
            <person name="Ward N.L."/>
            <person name="Challacombe J.F."/>
            <person name="Janssen P.H."/>
            <person name="Henrissat B."/>
            <person name="Coutinho P.M."/>
            <person name="Wu M."/>
            <person name="Xie G."/>
            <person name="Haft D.H."/>
            <person name="Sait M."/>
            <person name="Badger J."/>
            <person name="Barabote R.D."/>
            <person name="Bradley B."/>
            <person name="Brettin T.S."/>
            <person name="Brinkac L.M."/>
            <person name="Bruce D."/>
            <person name="Creasy T."/>
            <person name="Daugherty S.C."/>
            <person name="Davidsen T.M."/>
            <person name="DeBoy R.T."/>
            <person name="Detter J.C."/>
            <person name="Dodson R.J."/>
            <person name="Durkin A.S."/>
            <person name="Ganapathy A."/>
            <person name="Gwinn-Giglio M."/>
            <person name="Han C.S."/>
            <person name="Khouri H."/>
            <person name="Kiss H."/>
            <person name="Kothari S.P."/>
            <person name="Madupu R."/>
            <person name="Nelson K.E."/>
            <person name="Nelson W.C."/>
            <person name="Paulsen I."/>
            <person name="Penn K."/>
            <person name="Ren Q."/>
            <person name="Rosovitz M.J."/>
            <person name="Selengut J.D."/>
            <person name="Shrivastava S."/>
            <person name="Sullivan S.A."/>
            <person name="Tapia R."/>
            <person name="Thompson L.S."/>
            <person name="Watkins K.L."/>
            <person name="Yang Q."/>
            <person name="Yu C."/>
            <person name="Zafar N."/>
            <person name="Zhou L."/>
            <person name="Kuske C.R."/>
        </authorList>
    </citation>
    <scope>NUCLEOTIDE SEQUENCE [LARGE SCALE GENOMIC DNA]</scope>
    <source>
        <strain evidence="15 16">Ellin345</strain>
    </source>
</reference>
<evidence type="ECO:0000256" key="13">
    <source>
        <dbReference type="PIRNR" id="PIRNR006446"/>
    </source>
</evidence>
<name>Q1ILJ7_KORVE</name>
<feature type="transmembrane region" description="Helical" evidence="13">
    <location>
        <begin position="12"/>
        <end position="35"/>
    </location>
</feature>
<dbReference type="EMBL" id="CP000360">
    <property type="protein sequence ID" value="ABF42253.1"/>
    <property type="molecule type" value="Genomic_DNA"/>
</dbReference>
<evidence type="ECO:0000313" key="16">
    <source>
        <dbReference type="Proteomes" id="UP000002432"/>
    </source>
</evidence>
<dbReference type="RefSeq" id="WP_011524052.1">
    <property type="nucleotide sequence ID" value="NC_008009.1"/>
</dbReference>
<dbReference type="EnsemblBacteria" id="ABF42253">
    <property type="protein sequence ID" value="ABF42253"/>
    <property type="gene ID" value="Acid345_3252"/>
</dbReference>
<keyword evidence="4 13" id="KW-1003">Cell membrane</keyword>
<keyword evidence="7 13" id="KW-0812">Transmembrane</keyword>
<dbReference type="PIRSF" id="PIRSF006446">
    <property type="entry name" value="Cyt_quinol_oxidase_1"/>
    <property type="match status" value="1"/>
</dbReference>
<keyword evidence="3 13" id="KW-0813">Transport</keyword>
<feature type="transmembrane region" description="Helical" evidence="13">
    <location>
        <begin position="218"/>
        <end position="236"/>
    </location>
</feature>
<evidence type="ECO:0000256" key="9">
    <source>
        <dbReference type="ARBA" id="ARBA00022982"/>
    </source>
</evidence>
<dbReference type="HOGENOM" id="CLU_030555_3_1_0"/>
<keyword evidence="10 13" id="KW-1133">Transmembrane helix</keyword>
<keyword evidence="11 13" id="KW-0408">Iron</keyword>
<evidence type="ECO:0000256" key="2">
    <source>
        <dbReference type="ARBA" id="ARBA00009819"/>
    </source>
</evidence>
<evidence type="ECO:0000256" key="6">
    <source>
        <dbReference type="ARBA" id="ARBA00022617"/>
    </source>
</evidence>
<dbReference type="GO" id="GO:0005886">
    <property type="term" value="C:plasma membrane"/>
    <property type="evidence" value="ECO:0007669"/>
    <property type="project" value="UniProtKB-SubCell"/>
</dbReference>
<dbReference type="eggNOG" id="COG1271">
    <property type="taxonomic scope" value="Bacteria"/>
</dbReference>
<dbReference type="KEGG" id="aba:Acid345_3252"/>
<dbReference type="GO" id="GO:0046872">
    <property type="term" value="F:metal ion binding"/>
    <property type="evidence" value="ECO:0007669"/>
    <property type="project" value="UniProtKB-UniRule"/>
</dbReference>
<dbReference type="EC" id="1.10.3.-" evidence="15"/>
<dbReference type="GO" id="GO:0009055">
    <property type="term" value="F:electron transfer activity"/>
    <property type="evidence" value="ECO:0007669"/>
    <property type="project" value="UniProtKB-UniRule"/>
</dbReference>
<dbReference type="PANTHER" id="PTHR30365:SF0">
    <property type="entry name" value="CYTOCHROME BD-I UBIQUINOL OXIDASE SUBUNIT 1"/>
    <property type="match status" value="1"/>
</dbReference>
<dbReference type="GO" id="GO:0070069">
    <property type="term" value="C:cytochrome complex"/>
    <property type="evidence" value="ECO:0007669"/>
    <property type="project" value="UniProtKB-UniRule"/>
</dbReference>
<keyword evidence="8 13" id="KW-0479">Metal-binding</keyword>
<gene>
    <name evidence="15" type="ordered locus">Acid345_3252</name>
</gene>
<proteinExistence type="inferred from homology"/>
<sequence>MMDSALLVHRLHFAFTVTFHYLFPMLTMGLAPLIVALKTMHLWKKDEAYARAARFWAKIFGINFVIGVVTGIPMEFQFGTNWSHFSRFAGGVIGQTLAMEGMFAFFLESSFLGLFLYGEKRLSPKMHWFAALMVFAGSWLSGYFIICTDAWMQHPVGYAVAADGSVAVSSFWSLVLNPWAIWQYAHNMCGAAICGAFVMTALGAYYLLSKQHVEQAKIFMKTGIVSGLFFSFMVMGPTGDKQGRYVTEYQPATLAAMEALWETQPGADLVIIGQPNQEEKKIDNPIVVPKMLSFLTYRAWEAEVKGLDSFPKEDQPENVPLLYYAYHIMVGLGTIFLAVMVVAAFLWWRGALWNARWMQWILLLAFPLPYIANTAGWMTAELGRQPWLVYGLLRTAQGYSKSVSAGNAWFTLLGFMGMYTILGILFLFLVRREIEHGPEAPPDPTQPLVAANPILKGAH</sequence>
<keyword evidence="6 13" id="KW-0349">Heme</keyword>
<organism evidence="15 16">
    <name type="scientific">Koribacter versatilis (strain Ellin345)</name>
    <dbReference type="NCBI Taxonomy" id="204669"/>
    <lineage>
        <taxon>Bacteria</taxon>
        <taxon>Pseudomonadati</taxon>
        <taxon>Acidobacteriota</taxon>
        <taxon>Terriglobia</taxon>
        <taxon>Terriglobales</taxon>
        <taxon>Candidatus Korobacteraceae</taxon>
        <taxon>Candidatus Korobacter</taxon>
    </lineage>
</organism>
<dbReference type="STRING" id="204669.Acid345_3252"/>
<feature type="transmembrane region" description="Helical" evidence="13">
    <location>
        <begin position="128"/>
        <end position="146"/>
    </location>
</feature>
<dbReference type="PANTHER" id="PTHR30365">
    <property type="entry name" value="CYTOCHROME D UBIQUINOL OXIDASE"/>
    <property type="match status" value="1"/>
</dbReference>
<dbReference type="Pfam" id="PF01654">
    <property type="entry name" value="Cyt_bd_oxida_I"/>
    <property type="match status" value="1"/>
</dbReference>
<dbReference type="GO" id="GO:0019646">
    <property type="term" value="P:aerobic electron transport chain"/>
    <property type="evidence" value="ECO:0007669"/>
    <property type="project" value="InterPro"/>
</dbReference>
<evidence type="ECO:0000256" key="10">
    <source>
        <dbReference type="ARBA" id="ARBA00022989"/>
    </source>
</evidence>
<feature type="transmembrane region" description="Helical" evidence="13">
    <location>
        <begin position="55"/>
        <end position="72"/>
    </location>
</feature>
<dbReference type="GO" id="GO:0020037">
    <property type="term" value="F:heme binding"/>
    <property type="evidence" value="ECO:0007669"/>
    <property type="project" value="TreeGrafter"/>
</dbReference>
<accession>Q1ILJ7</accession>
<feature type="transmembrane region" description="Helical" evidence="13">
    <location>
        <begin position="92"/>
        <end position="116"/>
    </location>
</feature>
<evidence type="ECO:0000256" key="12">
    <source>
        <dbReference type="ARBA" id="ARBA00023136"/>
    </source>
</evidence>
<evidence type="ECO:0000256" key="11">
    <source>
        <dbReference type="ARBA" id="ARBA00023004"/>
    </source>
</evidence>
<keyword evidence="12 13" id="KW-0472">Membrane</keyword>
<evidence type="ECO:0000313" key="15">
    <source>
        <dbReference type="EMBL" id="ABF42253.1"/>
    </source>
</evidence>
<keyword evidence="9 13" id="KW-0249">Electron transport</keyword>
<comment type="subcellular location">
    <subcellularLocation>
        <location evidence="1">Cell inner membrane</location>
        <topology evidence="1">Multi-pass membrane protein</topology>
    </subcellularLocation>
</comment>
<evidence type="ECO:0000256" key="14">
    <source>
        <dbReference type="SAM" id="MobiDB-lite"/>
    </source>
</evidence>